<gene>
    <name evidence="2" type="ORF">SAMN05444336_10711</name>
</gene>
<feature type="transmembrane region" description="Helical" evidence="1">
    <location>
        <begin position="110"/>
        <end position="131"/>
    </location>
</feature>
<evidence type="ECO:0008006" key="4">
    <source>
        <dbReference type="Google" id="ProtNLM"/>
    </source>
</evidence>
<dbReference type="RefSeq" id="WP_092683754.1">
    <property type="nucleotide sequence ID" value="NZ_FNMZ01000007.1"/>
</dbReference>
<keyword evidence="1" id="KW-0812">Transmembrane</keyword>
<protein>
    <recommendedName>
        <fullName evidence="4">Holin of 3TMs, for gene-transfer release</fullName>
    </recommendedName>
</protein>
<evidence type="ECO:0000313" key="2">
    <source>
        <dbReference type="EMBL" id="SDX58223.1"/>
    </source>
</evidence>
<keyword evidence="3" id="KW-1185">Reference proteome</keyword>
<reference evidence="2 3" key="1">
    <citation type="submission" date="2016-10" db="EMBL/GenBank/DDBJ databases">
        <authorList>
            <person name="de Groot N.N."/>
        </authorList>
    </citation>
    <scope>NUCLEOTIDE SEQUENCE [LARGE SCALE GENOMIC DNA]</scope>
    <source>
        <strain evidence="2 3">DSM 17890</strain>
    </source>
</reference>
<dbReference type="Proteomes" id="UP000199118">
    <property type="component" value="Unassembled WGS sequence"/>
</dbReference>
<keyword evidence="1" id="KW-0472">Membrane</keyword>
<dbReference type="EMBL" id="FNMZ01000007">
    <property type="protein sequence ID" value="SDX58223.1"/>
    <property type="molecule type" value="Genomic_DNA"/>
</dbReference>
<name>A0A1H3CVM1_9RHOB</name>
<dbReference type="AlphaFoldDB" id="A0A1H3CVM1"/>
<accession>A0A1H3CVM1</accession>
<sequence length="200" mass="20126">MAFPLLPLVAAVAPALVSRLAGEDAGGPLGAAVGAAVREATGVEPGAPGGAEAALAAARADAQVMATLKARLAEVALERSAAELADRADARARDVALAAQGARGRRADMMLAAAFAAVVGIALVMFLLSLSKGAENSALVNTLVGFLTGIGGMFARNIGTAFDFEFGSSRSSREKDGRLAGLAARGPVDPLEAFRRQLAE</sequence>
<proteinExistence type="predicted"/>
<feature type="transmembrane region" description="Helical" evidence="1">
    <location>
        <begin position="137"/>
        <end position="155"/>
    </location>
</feature>
<evidence type="ECO:0000313" key="3">
    <source>
        <dbReference type="Proteomes" id="UP000199118"/>
    </source>
</evidence>
<keyword evidence="1" id="KW-1133">Transmembrane helix</keyword>
<organism evidence="2 3">
    <name type="scientific">Albimonas donghaensis</name>
    <dbReference type="NCBI Taxonomy" id="356660"/>
    <lineage>
        <taxon>Bacteria</taxon>
        <taxon>Pseudomonadati</taxon>
        <taxon>Pseudomonadota</taxon>
        <taxon>Alphaproteobacteria</taxon>
        <taxon>Rhodobacterales</taxon>
        <taxon>Paracoccaceae</taxon>
        <taxon>Albimonas</taxon>
    </lineage>
</organism>
<evidence type="ECO:0000256" key="1">
    <source>
        <dbReference type="SAM" id="Phobius"/>
    </source>
</evidence>